<protein>
    <submittedName>
        <fullName evidence="1">Uncharacterized protein</fullName>
    </submittedName>
</protein>
<name>A0A415T1S0_9BACE</name>
<reference evidence="1 2" key="1">
    <citation type="submission" date="2018-08" db="EMBL/GenBank/DDBJ databases">
        <title>A genome reference for cultivated species of the human gut microbiota.</title>
        <authorList>
            <person name="Zou Y."/>
            <person name="Xue W."/>
            <person name="Luo G."/>
        </authorList>
    </citation>
    <scope>NUCLEOTIDE SEQUENCE [LARGE SCALE GENOMIC DNA]</scope>
    <source>
        <strain evidence="1 2">AM31-16AC</strain>
    </source>
</reference>
<comment type="caution">
    <text evidence="1">The sequence shown here is derived from an EMBL/GenBank/DDBJ whole genome shotgun (WGS) entry which is preliminary data.</text>
</comment>
<dbReference type="EMBL" id="QSJD01000017">
    <property type="protein sequence ID" value="RHD47689.1"/>
    <property type="molecule type" value="Genomic_DNA"/>
</dbReference>
<accession>A0A415T1S0</accession>
<evidence type="ECO:0000313" key="1">
    <source>
        <dbReference type="EMBL" id="RHD47689.1"/>
    </source>
</evidence>
<dbReference type="Proteomes" id="UP000284689">
    <property type="component" value="Unassembled WGS sequence"/>
</dbReference>
<organism evidence="1 2">
    <name type="scientific">Bacteroides caccae</name>
    <dbReference type="NCBI Taxonomy" id="47678"/>
    <lineage>
        <taxon>Bacteria</taxon>
        <taxon>Pseudomonadati</taxon>
        <taxon>Bacteroidota</taxon>
        <taxon>Bacteroidia</taxon>
        <taxon>Bacteroidales</taxon>
        <taxon>Bacteroidaceae</taxon>
        <taxon>Bacteroides</taxon>
    </lineage>
</organism>
<proteinExistence type="predicted"/>
<dbReference type="AlphaFoldDB" id="A0A415T1S0"/>
<gene>
    <name evidence="1" type="ORF">DW794_12095</name>
</gene>
<sequence length="60" mass="7179">MNVEVFALRVNFSEGTCQVKRGLWRNFMEEYGLKPVIRYVFINQCIQKVLVPYKKSNFVF</sequence>
<evidence type="ECO:0000313" key="2">
    <source>
        <dbReference type="Proteomes" id="UP000284689"/>
    </source>
</evidence>